<dbReference type="InterPro" id="IPR013762">
    <property type="entry name" value="Integrase-like_cat_sf"/>
</dbReference>
<evidence type="ECO:0000256" key="2">
    <source>
        <dbReference type="ARBA" id="ARBA00022908"/>
    </source>
</evidence>
<keyword evidence="7" id="KW-1185">Reference proteome</keyword>
<proteinExistence type="inferred from homology"/>
<comment type="similarity">
    <text evidence="1">Belongs to the 'phage' integrase family.</text>
</comment>
<feature type="domain" description="Tyr recombinase" evidence="5">
    <location>
        <begin position="601"/>
        <end position="748"/>
    </location>
</feature>
<gene>
    <name evidence="6" type="ORF">ACFP58_00045</name>
</gene>
<keyword evidence="3" id="KW-0238">DNA-binding</keyword>
<dbReference type="Pfam" id="PF00589">
    <property type="entry name" value="Phage_integrase"/>
    <property type="match status" value="1"/>
</dbReference>
<evidence type="ECO:0000256" key="4">
    <source>
        <dbReference type="ARBA" id="ARBA00023172"/>
    </source>
</evidence>
<evidence type="ECO:0000259" key="5">
    <source>
        <dbReference type="Pfam" id="PF00589"/>
    </source>
</evidence>
<accession>A0ABW1W4X8</accession>
<dbReference type="EMBL" id="JBHSTZ010000001">
    <property type="protein sequence ID" value="MFC6379872.1"/>
    <property type="molecule type" value="Genomic_DNA"/>
</dbReference>
<dbReference type="InterPro" id="IPR011010">
    <property type="entry name" value="DNA_brk_join_enz"/>
</dbReference>
<dbReference type="InterPro" id="IPR002104">
    <property type="entry name" value="Integrase_catalytic"/>
</dbReference>
<comment type="caution">
    <text evidence="6">The sequence shown here is derived from an EMBL/GenBank/DDBJ whole genome shotgun (WGS) entry which is preliminary data.</text>
</comment>
<dbReference type="PANTHER" id="PTHR30349:SF41">
    <property type="entry name" value="INTEGRASE_RECOMBINASE PROTEIN MJ0367-RELATED"/>
    <property type="match status" value="1"/>
</dbReference>
<dbReference type="Gene3D" id="1.10.443.10">
    <property type="entry name" value="Intergrase catalytic core"/>
    <property type="match status" value="1"/>
</dbReference>
<keyword evidence="4" id="KW-0233">DNA recombination</keyword>
<sequence length="1108" mass="128586">MLVNEIKPPKIIDTLAKFDGRKKAYIPDPQILEEVGKAKQLEIGLLAKFQTKWEQLRQAYPDNIKILKDTKKYSRKACAYHSHTFLVEKHRCRIIYFDKRWWRWDLLLQQFNIVLNQQIRPIDAEGFLEFQSYAHQTITQTCQTEKRVKQAYKVVNRFIDYQNKHFMLNDYRYPNIKTVLPTKFNPLLINNDWITKGKQINEMVRAVSHHWTQTSEYSLEEILGWLVYSGIMYGGINSKAILESWLEALINEKYQPFINKRLLISVRFLQAYYGNERSNTQNQLYNTQQIVLDMVSQCWLLRYRQAKNKLAINDEAEKSLKKSAESYLINALKPVLNNGGLTILTFPQMLSYASYHWEMLDGADIDQASVAVLSSKQNTAGLTKEKFKEFLEGQYKKSVKNYDLDDILKLSIKGSENILDKSTTPSLHGRKVRRSELITDIASDFKIVGSLKSKRLGYKPLTLIQRIEKRYEQYTAVNERVFLDWILALLKDELDNSIKSTSVLQYIRSIGYEWLYFSMNQPIDGWDEEDFEVLYEDILEYKTTVRRHINISYYAKLLQRLHNFAHENYDLPQVTIAYEKEGRRVRAELISLHMYHAIITQILHSVDILEREMFALMIMLVYRTGMRKKELLGLRYIDIEGLNSPSPSLVVRSNPYRDLKTAGSNRRIPIYALLQPDELALFIRYTQSTVGLNPRSFIFTLSSEKTPIDDHVPLQLLRRILQDIPKKPGNKPEQTFHAFRHTAVTNLSLVLCGDTELVKALTDYNEEDIKRIKYGVLGEHLNAQDRWYALSGIMGHLSPQRSFEYYNHIAVLMATYALSGANIKLPVVAINNVTGINRKRLKENDAIIDHNDVSLTSVRKLLFRSLSQRKYEAPRLCIKNTTLLVDSQSRTETLFMRYGMNSIWFLLQQNALGIALKQAAIMVNIDLHDADIIINRARKVANVTSSHDNPRFIGTNGLPKSIQYKSDYRLLSSLQSSAQKLRDNSLDDWQWFIALCQEHLSYSKAFVPFSIKEKKALRRFIKIAKQLLPAKNWLVAHPAASQVHLNLADMKGLRSISKDSMGTFNIGIALIDNRSSVNDKWQFSPLLRFFVYMVLITDEELVILDNAS</sequence>
<name>A0ABW1W4X8_9GAMM</name>
<dbReference type="InterPro" id="IPR050090">
    <property type="entry name" value="Tyrosine_recombinase_XerCD"/>
</dbReference>
<dbReference type="PANTHER" id="PTHR30349">
    <property type="entry name" value="PHAGE INTEGRASE-RELATED"/>
    <property type="match status" value="1"/>
</dbReference>
<evidence type="ECO:0000256" key="1">
    <source>
        <dbReference type="ARBA" id="ARBA00008857"/>
    </source>
</evidence>
<reference evidence="7" key="1">
    <citation type="journal article" date="2019" name="Int. J. Syst. Evol. Microbiol.">
        <title>The Global Catalogue of Microorganisms (GCM) 10K type strain sequencing project: providing services to taxonomists for standard genome sequencing and annotation.</title>
        <authorList>
            <consortium name="The Broad Institute Genomics Platform"/>
            <consortium name="The Broad Institute Genome Sequencing Center for Infectious Disease"/>
            <person name="Wu L."/>
            <person name="Ma J."/>
        </authorList>
    </citation>
    <scope>NUCLEOTIDE SEQUENCE [LARGE SCALE GENOMIC DNA]</scope>
    <source>
        <strain evidence="7">CCM 2050</strain>
    </source>
</reference>
<keyword evidence="2" id="KW-0229">DNA integration</keyword>
<dbReference type="CDD" id="cd00397">
    <property type="entry name" value="DNA_BRE_C"/>
    <property type="match status" value="1"/>
</dbReference>
<evidence type="ECO:0000313" key="6">
    <source>
        <dbReference type="EMBL" id="MFC6379872.1"/>
    </source>
</evidence>
<dbReference type="SUPFAM" id="SSF56349">
    <property type="entry name" value="DNA breaking-rejoining enzymes"/>
    <property type="match status" value="1"/>
</dbReference>
<dbReference type="Proteomes" id="UP001596264">
    <property type="component" value="Unassembled WGS sequence"/>
</dbReference>
<evidence type="ECO:0000313" key="7">
    <source>
        <dbReference type="Proteomes" id="UP001596264"/>
    </source>
</evidence>
<evidence type="ECO:0000256" key="3">
    <source>
        <dbReference type="ARBA" id="ARBA00023125"/>
    </source>
</evidence>
<organism evidence="6 7">
    <name type="scientific">Psychrobacter glacincola</name>
    <dbReference type="NCBI Taxonomy" id="56810"/>
    <lineage>
        <taxon>Bacteria</taxon>
        <taxon>Pseudomonadati</taxon>
        <taxon>Pseudomonadota</taxon>
        <taxon>Gammaproteobacteria</taxon>
        <taxon>Moraxellales</taxon>
        <taxon>Moraxellaceae</taxon>
        <taxon>Psychrobacter</taxon>
    </lineage>
</organism>
<dbReference type="RefSeq" id="WP_201564460.1">
    <property type="nucleotide sequence ID" value="NZ_CAJGZK010000025.1"/>
</dbReference>
<protein>
    <submittedName>
        <fullName evidence="6">Tyrosine-type recombinase/integrase</fullName>
    </submittedName>
</protein>